<gene>
    <name evidence="1" type="ORF">CKS_2369</name>
</gene>
<evidence type="ECO:0000313" key="1">
    <source>
        <dbReference type="EMBL" id="EHU00443.1"/>
    </source>
</evidence>
<evidence type="ECO:0000313" key="2">
    <source>
        <dbReference type="Proteomes" id="UP000005050"/>
    </source>
</evidence>
<dbReference type="PATRIC" id="fig|660596.6.peg.2427"/>
<reference evidence="1 2" key="1">
    <citation type="journal article" date="2012" name="Mol. Microbiol.">
        <title>The genetic and structural basis of two distinct terminal side branch residues in stewartan and amylovoran exopolysaccharides and their potential role in host adaptation.</title>
        <authorList>
            <person name="Wang X."/>
            <person name="Yang F."/>
            <person name="von Bodman S.B."/>
        </authorList>
    </citation>
    <scope>NUCLEOTIDE SEQUENCE [LARGE SCALE GENOMIC DNA]</scope>
    <source>
        <strain evidence="1 2">DC283</strain>
    </source>
</reference>
<comment type="caution">
    <text evidence="1">The sequence shown here is derived from an EMBL/GenBank/DDBJ whole genome shotgun (WGS) entry which is preliminary data.</text>
</comment>
<sequence>MDSFAEASEPLIKWLAENVHPHHSVIVTATHAELLQGEKVHRTEKFLRD</sequence>
<accession>H3REA0</accession>
<dbReference type="STRING" id="660596.DSJ_11005"/>
<dbReference type="AlphaFoldDB" id="H3REA0"/>
<dbReference type="Proteomes" id="UP000005050">
    <property type="component" value="Unassembled WGS sequence"/>
</dbReference>
<protein>
    <submittedName>
        <fullName evidence="1">Uncharacterized protein</fullName>
    </submittedName>
</protein>
<dbReference type="EMBL" id="AHIE01000018">
    <property type="protein sequence ID" value="EHU00443.1"/>
    <property type="molecule type" value="Genomic_DNA"/>
</dbReference>
<proteinExistence type="predicted"/>
<name>H3REA0_PANSE</name>
<organism evidence="1 2">
    <name type="scientific">Pantoea stewartii subsp. stewartii DC283</name>
    <dbReference type="NCBI Taxonomy" id="660596"/>
    <lineage>
        <taxon>Bacteria</taxon>
        <taxon>Pseudomonadati</taxon>
        <taxon>Pseudomonadota</taxon>
        <taxon>Gammaproteobacteria</taxon>
        <taxon>Enterobacterales</taxon>
        <taxon>Erwiniaceae</taxon>
        <taxon>Pantoea</taxon>
    </lineage>
</organism>